<name>A7IT87_PBCVM</name>
<organism evidence="1 2">
    <name type="scientific">Paramecium bursaria Chlorella virus MT325</name>
    <name type="common">PBCV-MT325</name>
    <dbReference type="NCBI Taxonomy" id="346932"/>
    <lineage>
        <taxon>Viruses</taxon>
        <taxon>Varidnaviria</taxon>
        <taxon>Bamfordvirae</taxon>
        <taxon>Nucleocytoviricota</taxon>
        <taxon>Megaviricetes</taxon>
        <taxon>Algavirales</taxon>
        <taxon>Phycodnaviridae</taxon>
        <taxon>Chlorovirus</taxon>
        <taxon>Chlorovirus conductrix</taxon>
        <taxon>Paramecium bursaria Chlorella virus A1</taxon>
    </lineage>
</organism>
<evidence type="ECO:0000313" key="1">
    <source>
        <dbReference type="EMBL" id="ABT13561.1"/>
    </source>
</evidence>
<protein>
    <submittedName>
        <fullName evidence="1">Uncharacterized protein M007L</fullName>
    </submittedName>
</protein>
<dbReference type="EMBL" id="DQ491001">
    <property type="protein sequence ID" value="ABT13561.1"/>
    <property type="molecule type" value="Genomic_DNA"/>
</dbReference>
<accession>A7IT87</accession>
<evidence type="ECO:0000313" key="2">
    <source>
        <dbReference type="Proteomes" id="UP000246715"/>
    </source>
</evidence>
<reference evidence="1 2" key="1">
    <citation type="journal article" date="2007" name="Virology">
        <title>Sequence and annotation of the 314-kb MT325 and the 321-kb FR483 viruses that infect Chlorella Pbi.</title>
        <authorList>
            <person name="Fitzgerald L.A."/>
            <person name="Graves M.V."/>
            <person name="Li X."/>
            <person name="Feldblyum T."/>
            <person name="Hartigan J."/>
            <person name="Van Etten J.L."/>
        </authorList>
    </citation>
    <scope>NUCLEOTIDE SEQUENCE [LARGE SCALE GENOMIC DNA]</scope>
    <source>
        <strain evidence="1 2">MT325</strain>
    </source>
</reference>
<sequence length="170" mass="19446">MFAPVFLNVNDDMETNILTFVTFRKSLKSMLRNKYESVFHEKPDKSMTTKKLMRSLQKHVSFSGESLKTAERHMNAVSCGTYMAEVTYSIYTMLAALNYEFNVSSELRKIYGIINDSPRTGDAMKKIIFALDMFDELASCHECFEVLDIPTCIDTIDCFLEKTTALVLNV</sequence>
<gene>
    <name evidence="1" type="primary">M007L</name>
    <name evidence="1" type="ORF">MT325_M007L</name>
</gene>
<dbReference type="Proteomes" id="UP000246715">
    <property type="component" value="Segment"/>
</dbReference>
<organismHost>
    <name type="scientific">Paramecium bursaria</name>
    <dbReference type="NCBI Taxonomy" id="74790"/>
</organismHost>
<proteinExistence type="predicted"/>